<evidence type="ECO:0000256" key="20">
    <source>
        <dbReference type="ARBA" id="ARBA00032356"/>
    </source>
</evidence>
<dbReference type="InterPro" id="IPR008972">
    <property type="entry name" value="Cupredoxin"/>
</dbReference>
<dbReference type="PANTHER" id="PTHR35008:SF4">
    <property type="entry name" value="BLL4482 PROTEIN"/>
    <property type="match status" value="1"/>
</dbReference>
<organism evidence="24 25">
    <name type="scientific">Mesonia profundi</name>
    <dbReference type="NCBI Taxonomy" id="3070998"/>
    <lineage>
        <taxon>Bacteria</taxon>
        <taxon>Pseudomonadati</taxon>
        <taxon>Bacteroidota</taxon>
        <taxon>Flavobacteriia</taxon>
        <taxon>Flavobacteriales</taxon>
        <taxon>Flavobacteriaceae</taxon>
        <taxon>Mesonia</taxon>
    </lineage>
</organism>
<dbReference type="Pfam" id="PF07732">
    <property type="entry name" value="Cu-oxidase_3"/>
    <property type="match status" value="1"/>
</dbReference>
<dbReference type="InterPro" id="IPR011707">
    <property type="entry name" value="Cu-oxidase-like_N"/>
</dbReference>
<dbReference type="InterPro" id="IPR001287">
    <property type="entry name" value="NO2-reductase_Cu"/>
</dbReference>
<dbReference type="CDD" id="cd04208">
    <property type="entry name" value="CuRO_2_CuNIR"/>
    <property type="match status" value="1"/>
</dbReference>
<keyword evidence="10 22" id="KW-0349">Heme</keyword>
<evidence type="ECO:0000256" key="7">
    <source>
        <dbReference type="ARBA" id="ARBA00011233"/>
    </source>
</evidence>
<dbReference type="RefSeq" id="WP_308863120.1">
    <property type="nucleotide sequence ID" value="NZ_JAVHUL010000004.1"/>
</dbReference>
<gene>
    <name evidence="24" type="primary">nirK</name>
    <name evidence="24" type="ORF">RBU60_02700</name>
</gene>
<comment type="cofactor">
    <cofactor evidence="3">
        <name>FAD</name>
        <dbReference type="ChEBI" id="CHEBI:57692"/>
    </cofactor>
</comment>
<feature type="domain" description="Cytochrome c" evidence="23">
    <location>
        <begin position="386"/>
        <end position="474"/>
    </location>
</feature>
<evidence type="ECO:0000256" key="1">
    <source>
        <dbReference type="ARBA" id="ARBA00001960"/>
    </source>
</evidence>
<evidence type="ECO:0000313" key="25">
    <source>
        <dbReference type="Proteomes" id="UP001230915"/>
    </source>
</evidence>
<evidence type="ECO:0000256" key="22">
    <source>
        <dbReference type="PROSITE-ProRule" id="PRU00433"/>
    </source>
</evidence>
<comment type="cofactor">
    <cofactor evidence="1">
        <name>Cu(+)</name>
        <dbReference type="ChEBI" id="CHEBI:49552"/>
    </cofactor>
</comment>
<dbReference type="EC" id="1.7.2.1" evidence="8"/>
<proteinExistence type="inferred from homology"/>
<comment type="subunit">
    <text evidence="7">Homotrimer.</text>
</comment>
<evidence type="ECO:0000256" key="16">
    <source>
        <dbReference type="ARBA" id="ARBA00023002"/>
    </source>
</evidence>
<comment type="similarity">
    <text evidence="6">Belongs to the multicopper oxidase family.</text>
</comment>
<keyword evidence="14" id="KW-0574">Periplasm</keyword>
<evidence type="ECO:0000256" key="11">
    <source>
        <dbReference type="ARBA" id="ARBA00022630"/>
    </source>
</evidence>
<comment type="caution">
    <text evidence="24">The sequence shown here is derived from an EMBL/GenBank/DDBJ whole genome shotgun (WGS) entry which is preliminary data.</text>
</comment>
<evidence type="ECO:0000256" key="14">
    <source>
        <dbReference type="ARBA" id="ARBA00022764"/>
    </source>
</evidence>
<dbReference type="Pfam" id="PF00394">
    <property type="entry name" value="Cu-oxidase"/>
    <property type="match status" value="1"/>
</dbReference>
<evidence type="ECO:0000256" key="8">
    <source>
        <dbReference type="ARBA" id="ARBA00011882"/>
    </source>
</evidence>
<keyword evidence="19" id="KW-0534">Nitrate assimilation</keyword>
<keyword evidence="15" id="KW-0274">FAD</keyword>
<dbReference type="Pfam" id="PF00034">
    <property type="entry name" value="Cytochrom_C"/>
    <property type="match status" value="1"/>
</dbReference>
<dbReference type="InterPro" id="IPR036909">
    <property type="entry name" value="Cyt_c-like_dom_sf"/>
</dbReference>
<dbReference type="SUPFAM" id="SSF49503">
    <property type="entry name" value="Cupredoxins"/>
    <property type="match status" value="2"/>
</dbReference>
<evidence type="ECO:0000256" key="13">
    <source>
        <dbReference type="ARBA" id="ARBA00022737"/>
    </source>
</evidence>
<dbReference type="EMBL" id="JAVHUL010000004">
    <property type="protein sequence ID" value="MDQ7916470.1"/>
    <property type="molecule type" value="Genomic_DNA"/>
</dbReference>
<dbReference type="InterPro" id="IPR009056">
    <property type="entry name" value="Cyt_c-like_dom"/>
</dbReference>
<evidence type="ECO:0000256" key="15">
    <source>
        <dbReference type="ARBA" id="ARBA00022827"/>
    </source>
</evidence>
<evidence type="ECO:0000256" key="10">
    <source>
        <dbReference type="ARBA" id="ARBA00022617"/>
    </source>
</evidence>
<keyword evidence="18" id="KW-0186">Copper</keyword>
<keyword evidence="13" id="KW-0677">Repeat</keyword>
<comment type="subcellular location">
    <subcellularLocation>
        <location evidence="4">Periplasm</location>
    </subcellularLocation>
</comment>
<evidence type="ECO:0000313" key="24">
    <source>
        <dbReference type="EMBL" id="MDQ7916470.1"/>
    </source>
</evidence>
<keyword evidence="17 22" id="KW-0408">Iron</keyword>
<dbReference type="Proteomes" id="UP001230915">
    <property type="component" value="Unassembled WGS sequence"/>
</dbReference>
<dbReference type="Gene3D" id="1.10.760.10">
    <property type="entry name" value="Cytochrome c-like domain"/>
    <property type="match status" value="1"/>
</dbReference>
<comment type="pathway">
    <text evidence="5">Nitrogen metabolism; nitrate reduction (denitrification); dinitrogen from nitrate: step 2/4.</text>
</comment>
<protein>
    <recommendedName>
        <fullName evidence="9">Copper-containing nitrite reductase</fullName>
        <ecNumber evidence="8">1.7.2.1</ecNumber>
    </recommendedName>
    <alternativeName>
        <fullName evidence="20">Cu-NIR</fullName>
    </alternativeName>
</protein>
<name>A0ABU0ZYD1_9FLAO</name>
<evidence type="ECO:0000256" key="12">
    <source>
        <dbReference type="ARBA" id="ARBA00022723"/>
    </source>
</evidence>
<dbReference type="CDD" id="cd11020">
    <property type="entry name" value="CuRO_1_CuNIR"/>
    <property type="match status" value="1"/>
</dbReference>
<dbReference type="Gene3D" id="2.60.40.420">
    <property type="entry name" value="Cupredoxins - blue copper proteins"/>
    <property type="match status" value="2"/>
</dbReference>
<evidence type="ECO:0000256" key="3">
    <source>
        <dbReference type="ARBA" id="ARBA00001974"/>
    </source>
</evidence>
<evidence type="ECO:0000256" key="17">
    <source>
        <dbReference type="ARBA" id="ARBA00023004"/>
    </source>
</evidence>
<keyword evidence="11" id="KW-0285">Flavoprotein</keyword>
<comment type="cofactor">
    <cofactor evidence="2">
        <name>Cu(2+)</name>
        <dbReference type="ChEBI" id="CHEBI:29036"/>
    </cofactor>
</comment>
<evidence type="ECO:0000256" key="2">
    <source>
        <dbReference type="ARBA" id="ARBA00001973"/>
    </source>
</evidence>
<evidence type="ECO:0000256" key="21">
    <source>
        <dbReference type="ARBA" id="ARBA00049340"/>
    </source>
</evidence>
<accession>A0ABU0ZYD1</accession>
<reference evidence="24 25" key="1">
    <citation type="submission" date="2023-08" db="EMBL/GenBank/DDBJ databases">
        <title>Mesonia sp. MT50, isolated from deep-sea sediment of the Mariana Trench.</title>
        <authorList>
            <person name="Fu H."/>
        </authorList>
    </citation>
    <scope>NUCLEOTIDE SEQUENCE [LARGE SCALE GENOMIC DNA]</scope>
    <source>
        <strain evidence="24 25">MT50</strain>
    </source>
</reference>
<comment type="catalytic activity">
    <reaction evidence="21">
        <text>nitric oxide + Fe(III)-[cytochrome c] + H2O = Fe(II)-[cytochrome c] + nitrite + 2 H(+)</text>
        <dbReference type="Rhea" id="RHEA:15233"/>
        <dbReference type="Rhea" id="RHEA-COMP:10350"/>
        <dbReference type="Rhea" id="RHEA-COMP:14399"/>
        <dbReference type="ChEBI" id="CHEBI:15377"/>
        <dbReference type="ChEBI" id="CHEBI:15378"/>
        <dbReference type="ChEBI" id="CHEBI:16301"/>
        <dbReference type="ChEBI" id="CHEBI:16480"/>
        <dbReference type="ChEBI" id="CHEBI:29033"/>
        <dbReference type="ChEBI" id="CHEBI:29034"/>
        <dbReference type="EC" id="1.7.2.1"/>
    </reaction>
</comment>
<keyword evidence="12 22" id="KW-0479">Metal-binding</keyword>
<sequence length="491" mass="53342">MNQSSVPTPSKLLKGILLSFLVIVTLACNSDKKEKSYSDPADIKVGMEMNAKLTAPPHVPTPTARRSAKRLIVDMEILEEVGTMTDGVEYVYWTFDGTVPGSFIRTKIGDEIEFHLKNHPDNKLPHNIDLHAVNGPGGGAVSSFVAPGHETVFSFKVLNPGLYVYHCATAPVGMHIANGMYGLILVEPEEGLEPVDREYYVMQGDFYTKGDFGEPGLQAFDMKKAIEEDADYVVFNGKVGAMTGDNALTAKVGETVRLFVGNGGPNLVSSFHVIGEIFDKVHMEGGSLINENVQTTLIPAGGAAIVEFKIDAPGEYILVDHSIFRAFNKGALAQINATGDENKNVYAGKIQEGIYLPEGGDIQEMPISEEEQAENAKPVANLTFDEKMERGKNLYGRSCLACHQSAGQGIASAFPPLAKSDYLNADVDRAIEIALYGKTGEITVNGEKYNSVMPSQGLSDEEAASVLTYIYNSWDNNKTEVTQEMVKAQRR</sequence>
<dbReference type="SUPFAM" id="SSF46626">
    <property type="entry name" value="Cytochrome c"/>
    <property type="match status" value="1"/>
</dbReference>
<evidence type="ECO:0000256" key="19">
    <source>
        <dbReference type="ARBA" id="ARBA00023063"/>
    </source>
</evidence>
<dbReference type="InterPro" id="IPR001117">
    <property type="entry name" value="Cu-oxidase_2nd"/>
</dbReference>
<dbReference type="InterPro" id="IPR051459">
    <property type="entry name" value="Cytochrome_c-type_DH"/>
</dbReference>
<evidence type="ECO:0000256" key="9">
    <source>
        <dbReference type="ARBA" id="ARBA00017290"/>
    </source>
</evidence>
<keyword evidence="25" id="KW-1185">Reference proteome</keyword>
<dbReference type="PANTHER" id="PTHR35008">
    <property type="entry name" value="BLL4482 PROTEIN-RELATED"/>
    <property type="match status" value="1"/>
</dbReference>
<evidence type="ECO:0000256" key="5">
    <source>
        <dbReference type="ARBA" id="ARBA00005127"/>
    </source>
</evidence>
<dbReference type="PROSITE" id="PS51007">
    <property type="entry name" value="CYTC"/>
    <property type="match status" value="1"/>
</dbReference>
<evidence type="ECO:0000256" key="18">
    <source>
        <dbReference type="ARBA" id="ARBA00023008"/>
    </source>
</evidence>
<dbReference type="PRINTS" id="PR00695">
    <property type="entry name" value="CUNO2RDTASE"/>
</dbReference>
<evidence type="ECO:0000256" key="4">
    <source>
        <dbReference type="ARBA" id="ARBA00004418"/>
    </source>
</evidence>
<dbReference type="NCBIfam" id="TIGR02376">
    <property type="entry name" value="Cu_nitrite_red"/>
    <property type="match status" value="1"/>
</dbReference>
<dbReference type="GO" id="GO:0050421">
    <property type="term" value="F:nitrite reductase (NO-forming) activity"/>
    <property type="evidence" value="ECO:0007669"/>
    <property type="project" value="UniProtKB-EC"/>
</dbReference>
<evidence type="ECO:0000256" key="6">
    <source>
        <dbReference type="ARBA" id="ARBA00010609"/>
    </source>
</evidence>
<keyword evidence="16 24" id="KW-0560">Oxidoreductase</keyword>
<evidence type="ECO:0000259" key="23">
    <source>
        <dbReference type="PROSITE" id="PS51007"/>
    </source>
</evidence>